<evidence type="ECO:0000313" key="2">
    <source>
        <dbReference type="Proteomes" id="UP000314294"/>
    </source>
</evidence>
<organism evidence="1 2">
    <name type="scientific">Liparis tanakae</name>
    <name type="common">Tanaka's snailfish</name>
    <dbReference type="NCBI Taxonomy" id="230148"/>
    <lineage>
        <taxon>Eukaryota</taxon>
        <taxon>Metazoa</taxon>
        <taxon>Chordata</taxon>
        <taxon>Craniata</taxon>
        <taxon>Vertebrata</taxon>
        <taxon>Euteleostomi</taxon>
        <taxon>Actinopterygii</taxon>
        <taxon>Neopterygii</taxon>
        <taxon>Teleostei</taxon>
        <taxon>Neoteleostei</taxon>
        <taxon>Acanthomorphata</taxon>
        <taxon>Eupercaria</taxon>
        <taxon>Perciformes</taxon>
        <taxon>Cottioidei</taxon>
        <taxon>Cottales</taxon>
        <taxon>Liparidae</taxon>
        <taxon>Liparis</taxon>
    </lineage>
</organism>
<accession>A0A4Z2FX32</accession>
<proteinExistence type="predicted"/>
<comment type="caution">
    <text evidence="1">The sequence shown here is derived from an EMBL/GenBank/DDBJ whole genome shotgun (WGS) entry which is preliminary data.</text>
</comment>
<gene>
    <name evidence="1" type="ORF">EYF80_044007</name>
</gene>
<keyword evidence="2" id="KW-1185">Reference proteome</keyword>
<sequence length="146" mass="16903">MLKEHETVIWNRWFGCHPFWSGLNGTRRYEQQLNRVLLRQISQHHEARFDPLLPALLAFVQQVLPEEGFLHTATQSAVDTFSATTGRFSFLDVALGKRRRHADVTRRTLKAREKPRRDAADLTFVRGPTAHKTTRTHESSAILKDM</sequence>
<dbReference type="EMBL" id="SRLO01000824">
    <property type="protein sequence ID" value="TNN45797.1"/>
    <property type="molecule type" value="Genomic_DNA"/>
</dbReference>
<reference evidence="1 2" key="1">
    <citation type="submission" date="2019-03" db="EMBL/GenBank/DDBJ databases">
        <title>First draft genome of Liparis tanakae, snailfish: a comprehensive survey of snailfish specific genes.</title>
        <authorList>
            <person name="Kim W."/>
            <person name="Song I."/>
            <person name="Jeong J.-H."/>
            <person name="Kim D."/>
            <person name="Kim S."/>
            <person name="Ryu S."/>
            <person name="Song J.Y."/>
            <person name="Lee S.K."/>
        </authorList>
    </citation>
    <scope>NUCLEOTIDE SEQUENCE [LARGE SCALE GENOMIC DNA]</scope>
    <source>
        <tissue evidence="1">Muscle</tissue>
    </source>
</reference>
<name>A0A4Z2FX32_9TELE</name>
<dbReference type="Proteomes" id="UP000314294">
    <property type="component" value="Unassembled WGS sequence"/>
</dbReference>
<evidence type="ECO:0000313" key="1">
    <source>
        <dbReference type="EMBL" id="TNN45797.1"/>
    </source>
</evidence>
<protein>
    <submittedName>
        <fullName evidence="1">Uncharacterized protein</fullName>
    </submittedName>
</protein>
<dbReference type="AlphaFoldDB" id="A0A4Z2FX32"/>